<dbReference type="NCBIfam" id="TIGR03083">
    <property type="entry name" value="maleylpyruvate isomerase family mycothiol-dependent enzyme"/>
    <property type="match status" value="1"/>
</dbReference>
<dbReference type="InterPro" id="IPR017517">
    <property type="entry name" value="Maleyloyr_isom"/>
</dbReference>
<comment type="caution">
    <text evidence="2">The sequence shown here is derived from an EMBL/GenBank/DDBJ whole genome shotgun (WGS) entry which is preliminary data.</text>
</comment>
<dbReference type="Pfam" id="PF11716">
    <property type="entry name" value="MDMPI_N"/>
    <property type="match status" value="1"/>
</dbReference>
<feature type="domain" description="Mycothiol-dependent maleylpyruvate isomerase metal-binding" evidence="1">
    <location>
        <begin position="8"/>
        <end position="95"/>
    </location>
</feature>
<dbReference type="EMBL" id="JAIQZJ010000001">
    <property type="protein sequence ID" value="MBZ5737469.1"/>
    <property type="molecule type" value="Genomic_DNA"/>
</dbReference>
<gene>
    <name evidence="2" type="ORF">K8U61_04790</name>
</gene>
<protein>
    <submittedName>
        <fullName evidence="2">Maleylpyruvate isomerase family mycothiol-dependent enzyme</fullName>
    </submittedName>
</protein>
<sequence length="210" mass="22609">MDPWSQIAAERRSLADLLDGLTAAQWATPSLCGAWTVKEVAVHLTSGPSTSALTLLKAIAAGRGSFDRANQLLVRWRADAEPEQVTAWLREYADHRFTPPTMDWHAPLTDLRIHTQDMLVPLGLDAAASLEPWRDVLDFLVSSAARRGFVPKGRPGLAVTATDLDWSHGSGERVAGPARALAMALSGRSALLDQLDGDGVPALRAWCGNP</sequence>
<dbReference type="InterPro" id="IPR034660">
    <property type="entry name" value="DinB/YfiT-like"/>
</dbReference>
<organism evidence="2 3">
    <name type="scientific">Nocardioides mangrovi</name>
    <dbReference type="NCBI Taxonomy" id="2874580"/>
    <lineage>
        <taxon>Bacteria</taxon>
        <taxon>Bacillati</taxon>
        <taxon>Actinomycetota</taxon>
        <taxon>Actinomycetes</taxon>
        <taxon>Propionibacteriales</taxon>
        <taxon>Nocardioidaceae</taxon>
        <taxon>Nocardioides</taxon>
    </lineage>
</organism>
<name>A0ABS7U916_9ACTN</name>
<accession>A0ABS7U916</accession>
<keyword evidence="3" id="KW-1185">Reference proteome</keyword>
<dbReference type="SUPFAM" id="SSF109854">
    <property type="entry name" value="DinB/YfiT-like putative metalloenzymes"/>
    <property type="match status" value="1"/>
</dbReference>
<dbReference type="RefSeq" id="WP_224121819.1">
    <property type="nucleotide sequence ID" value="NZ_JAIQZJ010000001.1"/>
</dbReference>
<evidence type="ECO:0000313" key="2">
    <source>
        <dbReference type="EMBL" id="MBZ5737469.1"/>
    </source>
</evidence>
<dbReference type="GO" id="GO:0016853">
    <property type="term" value="F:isomerase activity"/>
    <property type="evidence" value="ECO:0007669"/>
    <property type="project" value="UniProtKB-KW"/>
</dbReference>
<keyword evidence="2" id="KW-0413">Isomerase</keyword>
<proteinExistence type="predicted"/>
<dbReference type="Proteomes" id="UP000780875">
    <property type="component" value="Unassembled WGS sequence"/>
</dbReference>
<dbReference type="Gene3D" id="1.20.120.450">
    <property type="entry name" value="dinb family like domain"/>
    <property type="match status" value="1"/>
</dbReference>
<dbReference type="InterPro" id="IPR024344">
    <property type="entry name" value="MDMPI_metal-binding"/>
</dbReference>
<evidence type="ECO:0000313" key="3">
    <source>
        <dbReference type="Proteomes" id="UP000780875"/>
    </source>
</evidence>
<evidence type="ECO:0000259" key="1">
    <source>
        <dbReference type="Pfam" id="PF11716"/>
    </source>
</evidence>
<reference evidence="2 3" key="1">
    <citation type="submission" date="2021-09" db="EMBL/GenBank/DDBJ databases">
        <title>Whole genome sequence of Nocardioides sp. GBK3QG-3.</title>
        <authorList>
            <person name="Tuo L."/>
        </authorList>
    </citation>
    <scope>NUCLEOTIDE SEQUENCE [LARGE SCALE GENOMIC DNA]</scope>
    <source>
        <strain evidence="2 3">GBK3QG-3</strain>
    </source>
</reference>